<feature type="compositionally biased region" description="Basic and acidic residues" evidence="7">
    <location>
        <begin position="731"/>
        <end position="752"/>
    </location>
</feature>
<dbReference type="NCBIfam" id="TIGR01167">
    <property type="entry name" value="LPXTG_anchor"/>
    <property type="match status" value="1"/>
</dbReference>
<dbReference type="SUPFAM" id="SSF51445">
    <property type="entry name" value="(Trans)glycosidases"/>
    <property type="match status" value="1"/>
</dbReference>
<evidence type="ECO:0000256" key="7">
    <source>
        <dbReference type="SAM" id="MobiDB-lite"/>
    </source>
</evidence>
<dbReference type="PROSITE" id="PS51910">
    <property type="entry name" value="GH18_2"/>
    <property type="match status" value="1"/>
</dbReference>
<dbReference type="PROSITE" id="PS01095">
    <property type="entry name" value="GH18_1"/>
    <property type="match status" value="1"/>
</dbReference>
<dbReference type="InterPro" id="IPR050314">
    <property type="entry name" value="Glycosyl_Hydrlase_18"/>
</dbReference>
<evidence type="ECO:0000259" key="9">
    <source>
        <dbReference type="PROSITE" id="PS51910"/>
    </source>
</evidence>
<dbReference type="EC" id="3.2.1.14" evidence="2"/>
<dbReference type="PANTHER" id="PTHR11177:SF317">
    <property type="entry name" value="CHITINASE 12-RELATED"/>
    <property type="match status" value="1"/>
</dbReference>
<comment type="caution">
    <text evidence="10">The sequence shown here is derived from an EMBL/GenBank/DDBJ whole genome shotgun (WGS) entry which is preliminary data.</text>
</comment>
<evidence type="ECO:0000256" key="2">
    <source>
        <dbReference type="ARBA" id="ARBA00012729"/>
    </source>
</evidence>
<feature type="region of interest" description="Disordered" evidence="7">
    <location>
        <begin position="58"/>
        <end position="112"/>
    </location>
</feature>
<evidence type="ECO:0000256" key="6">
    <source>
        <dbReference type="RuleBase" id="RU000489"/>
    </source>
</evidence>
<gene>
    <name evidence="10" type="ORF">GGQ92_003120</name>
</gene>
<keyword evidence="4" id="KW-0146">Chitin degradation</keyword>
<feature type="region of interest" description="Disordered" evidence="7">
    <location>
        <begin position="693"/>
        <end position="771"/>
    </location>
</feature>
<dbReference type="CDD" id="cd06548">
    <property type="entry name" value="GH18_chitinase"/>
    <property type="match status" value="1"/>
</dbReference>
<dbReference type="Proteomes" id="UP000572212">
    <property type="component" value="Unassembled WGS sequence"/>
</dbReference>
<dbReference type="InterPro" id="IPR017853">
    <property type="entry name" value="GH"/>
</dbReference>
<dbReference type="Gene3D" id="3.20.20.80">
    <property type="entry name" value="Glycosidases"/>
    <property type="match status" value="1"/>
</dbReference>
<dbReference type="SMART" id="SM00636">
    <property type="entry name" value="Glyco_18"/>
    <property type="match status" value="1"/>
</dbReference>
<keyword evidence="8" id="KW-0472">Membrane</keyword>
<evidence type="ECO:0000256" key="1">
    <source>
        <dbReference type="ARBA" id="ARBA00000822"/>
    </source>
</evidence>
<keyword evidence="5 6" id="KW-0326">Glycosidase</keyword>
<name>A0A841RR46_9BACI</name>
<dbReference type="Gene3D" id="3.10.50.10">
    <property type="match status" value="1"/>
</dbReference>
<sequence length="806" mass="89926">MVSHRGVKRIDTWGLTSFFVVLLALAVLTFWNAAEVKAEENPDNESEREETGVEAAEVLEEQNLNELDGELDDDTDEKGSESDESANQEGDEGSTEEQQEETESLGEKTTSENVVKNKDYRVVGYYTQWSTYGRDFQVLDMDAEKLTHIMYAFADFCWEGSGHSGASACEGVPNGTVISADPWADYDNPNVLRLEEGEVWTRDFAGNLGALAKLKDEHPHLRTLLSIGGWTFSKHFSDIAASEETRSQFATSAVEFIRKYEMDGIDIDWEYPVSGGMEGNVHRPEDKQNHTLLLQAIRTELDKAEKEDGKKYELTIASSVNPSYLENNEMEEIAAIVDFIDIMTYDFNGSWQSTSAHNAPLYNDPAAEEAGVPSPGVFNVKTAIEGHLNAGVPNDKLVMGLPFYGRSWMDCDNGSDIQDGGYYQNCEGAGNGTWEAGVYDFDDIMNNLLQSGSYTEYWNEAAKVPYLYNEETGEFITYDNERSIAEKAAFIKEYGLGGAMIWELSADRESRLLSEITNQLTIRKPAETIELQVEDLIKNGTAYIFNNGDGKSKVIIPASVIAQLPERTTVEVSFKGVTVSVPSKLIRNNKDLTLQFEYANRDISQSVLVSEQYNLTIYSGSEILSDLGDSVVMVTFKVDGEKVRDWDRLAVYHIDEDGTYSENLITEADEETNRVTARISQFNVFGVFQLDKLPEDSNEPDNNEEDNQSSETDNDGATQDENNVEGDLDDSEVRDGDNNSLRDRNELAKDSDENGISGGNKTDEDGEDKRLPNTATSMFNLMLAGVLLLMLGCSLVVMRRIYKHRN</sequence>
<dbReference type="InterPro" id="IPR011583">
    <property type="entry name" value="Chitinase_II/V-like_cat"/>
</dbReference>
<dbReference type="EMBL" id="JACHON010000029">
    <property type="protein sequence ID" value="MBB6514297.1"/>
    <property type="molecule type" value="Genomic_DNA"/>
</dbReference>
<evidence type="ECO:0000256" key="8">
    <source>
        <dbReference type="SAM" id="Phobius"/>
    </source>
</evidence>
<dbReference type="GO" id="GO:0008061">
    <property type="term" value="F:chitin binding"/>
    <property type="evidence" value="ECO:0007669"/>
    <property type="project" value="InterPro"/>
</dbReference>
<comment type="catalytic activity">
    <reaction evidence="1">
        <text>Random endo-hydrolysis of N-acetyl-beta-D-glucosaminide (1-&gt;4)-beta-linkages in chitin and chitodextrins.</text>
        <dbReference type="EC" id="3.2.1.14"/>
    </reaction>
</comment>
<evidence type="ECO:0000256" key="4">
    <source>
        <dbReference type="ARBA" id="ARBA00023024"/>
    </source>
</evidence>
<feature type="transmembrane region" description="Helical" evidence="8">
    <location>
        <begin position="12"/>
        <end position="31"/>
    </location>
</feature>
<proteinExistence type="predicted"/>
<feature type="compositionally biased region" description="Acidic residues" evidence="7">
    <location>
        <begin position="696"/>
        <end position="714"/>
    </location>
</feature>
<dbReference type="RefSeq" id="WP_184251083.1">
    <property type="nucleotide sequence ID" value="NZ_BAAACU010000007.1"/>
</dbReference>
<evidence type="ECO:0000256" key="3">
    <source>
        <dbReference type="ARBA" id="ARBA00022801"/>
    </source>
</evidence>
<dbReference type="SUPFAM" id="SSF54556">
    <property type="entry name" value="Chitinase insertion domain"/>
    <property type="match status" value="1"/>
</dbReference>
<keyword evidence="4" id="KW-0624">Polysaccharide degradation</keyword>
<dbReference type="PANTHER" id="PTHR11177">
    <property type="entry name" value="CHITINASE"/>
    <property type="match status" value="1"/>
</dbReference>
<protein>
    <recommendedName>
        <fullName evidence="2">chitinase</fullName>
        <ecNumber evidence="2">3.2.1.14</ecNumber>
    </recommendedName>
</protein>
<dbReference type="InterPro" id="IPR001579">
    <property type="entry name" value="Glyco_hydro_18_chit_AS"/>
</dbReference>
<keyword evidence="3 6" id="KW-0378">Hydrolase</keyword>
<evidence type="ECO:0000256" key="5">
    <source>
        <dbReference type="ARBA" id="ARBA00023295"/>
    </source>
</evidence>
<dbReference type="GO" id="GO:0005975">
    <property type="term" value="P:carbohydrate metabolic process"/>
    <property type="evidence" value="ECO:0007669"/>
    <property type="project" value="InterPro"/>
</dbReference>
<dbReference type="GO" id="GO:0006032">
    <property type="term" value="P:chitin catabolic process"/>
    <property type="evidence" value="ECO:0007669"/>
    <property type="project" value="UniProtKB-KW"/>
</dbReference>
<feature type="compositionally biased region" description="Acidic residues" evidence="7">
    <location>
        <begin position="67"/>
        <end position="104"/>
    </location>
</feature>
<dbReference type="InterPro" id="IPR029070">
    <property type="entry name" value="Chitinase_insertion_sf"/>
</dbReference>
<organism evidence="10 11">
    <name type="scientific">Gracilibacillus halotolerans</name>
    <dbReference type="NCBI Taxonomy" id="74386"/>
    <lineage>
        <taxon>Bacteria</taxon>
        <taxon>Bacillati</taxon>
        <taxon>Bacillota</taxon>
        <taxon>Bacilli</taxon>
        <taxon>Bacillales</taxon>
        <taxon>Bacillaceae</taxon>
        <taxon>Gracilibacillus</taxon>
    </lineage>
</organism>
<keyword evidence="8" id="KW-1133">Transmembrane helix</keyword>
<dbReference type="AlphaFoldDB" id="A0A841RR46"/>
<dbReference type="Pfam" id="PF00704">
    <property type="entry name" value="Glyco_hydro_18"/>
    <property type="match status" value="1"/>
</dbReference>
<feature type="domain" description="GH18" evidence="9">
    <location>
        <begin position="120"/>
        <end position="523"/>
    </location>
</feature>
<reference evidence="10 11" key="1">
    <citation type="submission" date="2020-08" db="EMBL/GenBank/DDBJ databases">
        <title>Genomic Encyclopedia of Type Strains, Phase IV (KMG-IV): sequencing the most valuable type-strain genomes for metagenomic binning, comparative biology and taxonomic classification.</title>
        <authorList>
            <person name="Goeker M."/>
        </authorList>
    </citation>
    <scope>NUCLEOTIDE SEQUENCE [LARGE SCALE GENOMIC DNA]</scope>
    <source>
        <strain evidence="10 11">DSM 11805</strain>
    </source>
</reference>
<dbReference type="GO" id="GO:0008843">
    <property type="term" value="F:endochitinase activity"/>
    <property type="evidence" value="ECO:0007669"/>
    <property type="project" value="UniProtKB-EC"/>
</dbReference>
<keyword evidence="8" id="KW-0812">Transmembrane</keyword>
<evidence type="ECO:0000313" key="10">
    <source>
        <dbReference type="EMBL" id="MBB6514297.1"/>
    </source>
</evidence>
<keyword evidence="11" id="KW-1185">Reference proteome</keyword>
<accession>A0A841RR46</accession>
<keyword evidence="4" id="KW-0119">Carbohydrate metabolism</keyword>
<feature type="transmembrane region" description="Helical" evidence="8">
    <location>
        <begin position="778"/>
        <end position="798"/>
    </location>
</feature>
<dbReference type="InterPro" id="IPR001223">
    <property type="entry name" value="Glyco_hydro18_cat"/>
</dbReference>
<evidence type="ECO:0000313" key="11">
    <source>
        <dbReference type="Proteomes" id="UP000572212"/>
    </source>
</evidence>
<feature type="compositionally biased region" description="Basic and acidic residues" evidence="7">
    <location>
        <begin position="761"/>
        <end position="771"/>
    </location>
</feature>